<dbReference type="Proteomes" id="UP000192596">
    <property type="component" value="Unassembled WGS sequence"/>
</dbReference>
<evidence type="ECO:0000313" key="2">
    <source>
        <dbReference type="EMBL" id="OQN97345.1"/>
    </source>
</evidence>
<reference evidence="3" key="1">
    <citation type="submission" date="2017-03" db="EMBL/GenBank/DDBJ databases">
        <title>Genomes of endolithic fungi from Antarctica.</title>
        <authorList>
            <person name="Coleine C."/>
            <person name="Masonjones S."/>
            <person name="Stajich J.E."/>
        </authorList>
    </citation>
    <scope>NUCLEOTIDE SEQUENCE [LARGE SCALE GENOMIC DNA]</scope>
    <source>
        <strain evidence="3">CCFEE 5527</strain>
    </source>
</reference>
<sequence>MSIIAAHTSVISATIPCLKPFLASLSTGTLMRPKAWSLPTHRRSAPTAVNSQITRTMTYDRHSSIKTLKLRPPVGQNRVAAEYVPARKEARPSMPRRNASLSHSQTSQQSSITVTRDFAVTFSDVGGLLQDDPRGVRRLPMTQSSSQARDCRGKGLGRAAQS</sequence>
<gene>
    <name evidence="2" type="ORF">B0A48_16409</name>
</gene>
<feature type="region of interest" description="Disordered" evidence="1">
    <location>
        <begin position="129"/>
        <end position="162"/>
    </location>
</feature>
<accession>A0A1V8SDX6</accession>
<protein>
    <submittedName>
        <fullName evidence="2">Uncharacterized protein</fullName>
    </submittedName>
</protein>
<name>A0A1V8SDX6_9PEZI</name>
<keyword evidence="3" id="KW-1185">Reference proteome</keyword>
<evidence type="ECO:0000256" key="1">
    <source>
        <dbReference type="SAM" id="MobiDB-lite"/>
    </source>
</evidence>
<dbReference type="AlphaFoldDB" id="A0A1V8SDX6"/>
<feature type="region of interest" description="Disordered" evidence="1">
    <location>
        <begin position="84"/>
        <end position="112"/>
    </location>
</feature>
<evidence type="ECO:0000313" key="3">
    <source>
        <dbReference type="Proteomes" id="UP000192596"/>
    </source>
</evidence>
<proteinExistence type="predicted"/>
<comment type="caution">
    <text evidence="2">The sequence shown here is derived from an EMBL/GenBank/DDBJ whole genome shotgun (WGS) entry which is preliminary data.</text>
</comment>
<organism evidence="2 3">
    <name type="scientific">Cryoendolithus antarcticus</name>
    <dbReference type="NCBI Taxonomy" id="1507870"/>
    <lineage>
        <taxon>Eukaryota</taxon>
        <taxon>Fungi</taxon>
        <taxon>Dikarya</taxon>
        <taxon>Ascomycota</taxon>
        <taxon>Pezizomycotina</taxon>
        <taxon>Dothideomycetes</taxon>
        <taxon>Dothideomycetidae</taxon>
        <taxon>Cladosporiales</taxon>
        <taxon>Cladosporiaceae</taxon>
        <taxon>Cryoendolithus</taxon>
    </lineage>
</organism>
<dbReference type="InParanoid" id="A0A1V8SDX6"/>
<dbReference type="EMBL" id="NAJO01000055">
    <property type="protein sequence ID" value="OQN97345.1"/>
    <property type="molecule type" value="Genomic_DNA"/>
</dbReference>
<feature type="compositionally biased region" description="Low complexity" evidence="1">
    <location>
        <begin position="100"/>
        <end position="111"/>
    </location>
</feature>